<dbReference type="SUPFAM" id="SSF103473">
    <property type="entry name" value="MFS general substrate transporter"/>
    <property type="match status" value="1"/>
</dbReference>
<gene>
    <name evidence="8" type="ORF">AVDCRST_MAG88-3336</name>
</gene>
<feature type="transmembrane region" description="Helical" evidence="6">
    <location>
        <begin position="373"/>
        <end position="392"/>
    </location>
</feature>
<feature type="transmembrane region" description="Helical" evidence="6">
    <location>
        <begin position="243"/>
        <end position="266"/>
    </location>
</feature>
<protein>
    <recommendedName>
        <fullName evidence="7">Major facilitator superfamily (MFS) profile domain-containing protein</fullName>
    </recommendedName>
</protein>
<reference evidence="8" key="1">
    <citation type="submission" date="2020-02" db="EMBL/GenBank/DDBJ databases">
        <authorList>
            <person name="Meier V. D."/>
        </authorList>
    </citation>
    <scope>NUCLEOTIDE SEQUENCE</scope>
    <source>
        <strain evidence="8">AVDCRST_MAG88</strain>
    </source>
</reference>
<evidence type="ECO:0000256" key="2">
    <source>
        <dbReference type="ARBA" id="ARBA00022475"/>
    </source>
</evidence>
<feature type="transmembrane region" description="Helical" evidence="6">
    <location>
        <begin position="330"/>
        <end position="352"/>
    </location>
</feature>
<keyword evidence="4 6" id="KW-1133">Transmembrane helix</keyword>
<evidence type="ECO:0000259" key="7">
    <source>
        <dbReference type="PROSITE" id="PS50850"/>
    </source>
</evidence>
<keyword evidence="2" id="KW-1003">Cell membrane</keyword>
<proteinExistence type="predicted"/>
<dbReference type="GO" id="GO:0005886">
    <property type="term" value="C:plasma membrane"/>
    <property type="evidence" value="ECO:0007669"/>
    <property type="project" value="UniProtKB-SubCell"/>
</dbReference>
<dbReference type="GO" id="GO:0022857">
    <property type="term" value="F:transmembrane transporter activity"/>
    <property type="evidence" value="ECO:0007669"/>
    <property type="project" value="InterPro"/>
</dbReference>
<feature type="transmembrane region" description="Helical" evidence="6">
    <location>
        <begin position="307"/>
        <end position="324"/>
    </location>
</feature>
<dbReference type="PROSITE" id="PS50850">
    <property type="entry name" value="MFS"/>
    <property type="match status" value="1"/>
</dbReference>
<evidence type="ECO:0000256" key="3">
    <source>
        <dbReference type="ARBA" id="ARBA00022692"/>
    </source>
</evidence>
<evidence type="ECO:0000256" key="5">
    <source>
        <dbReference type="ARBA" id="ARBA00023136"/>
    </source>
</evidence>
<feature type="transmembrane region" description="Helical" evidence="6">
    <location>
        <begin position="84"/>
        <end position="108"/>
    </location>
</feature>
<feature type="transmembrane region" description="Helical" evidence="6">
    <location>
        <begin position="398"/>
        <end position="417"/>
    </location>
</feature>
<feature type="transmembrane region" description="Helical" evidence="6">
    <location>
        <begin position="173"/>
        <end position="196"/>
    </location>
</feature>
<evidence type="ECO:0000256" key="4">
    <source>
        <dbReference type="ARBA" id="ARBA00022989"/>
    </source>
</evidence>
<dbReference type="CDD" id="cd06173">
    <property type="entry name" value="MFS_MefA_like"/>
    <property type="match status" value="1"/>
</dbReference>
<dbReference type="PANTHER" id="PTHR23513">
    <property type="entry name" value="INTEGRAL MEMBRANE EFFLUX PROTEIN-RELATED"/>
    <property type="match status" value="1"/>
</dbReference>
<dbReference type="PANTHER" id="PTHR23513:SF6">
    <property type="entry name" value="MAJOR FACILITATOR SUPERFAMILY ASSOCIATED DOMAIN-CONTAINING PROTEIN"/>
    <property type="match status" value="1"/>
</dbReference>
<evidence type="ECO:0000256" key="6">
    <source>
        <dbReference type="SAM" id="Phobius"/>
    </source>
</evidence>
<comment type="subcellular location">
    <subcellularLocation>
        <location evidence="1">Cell membrane</location>
        <topology evidence="1">Multi-pass membrane protein</topology>
    </subcellularLocation>
</comment>
<dbReference type="InterPro" id="IPR020846">
    <property type="entry name" value="MFS_dom"/>
</dbReference>
<sequence>MVVAVRSGRGGLWRHPDFLKLWTGQTISLFGSRVTGIALPFAAILLLGASPAQIALLGAARLAAGLIAGPFAGVWVDRLPRRPLLIAADLGRALLLGSIPLAAALGLLRIEQLSLVTLLTGMLGAVFDVAYRSYLPSLVRRDELVEGNSKLEASGAVAEVAGFGLGGFLVQALTAPLAILIDALSFLVSAVSLLLIRTKESPPRAAPEAADDGAVIEPGTGPGIWSEIGEGLRLVLRDPVLRAVVGAAGTLELFRNMIGVVFLLYLTNQLGLPPAVQGAIFAVGGISSLGGALVAERVTRRFGLGRALVGGLLVSGIATLFLPLGGGPLALAVVLLVAQQILGDGAATAYAINQTSLLQASTPDRLLGRANASVRFVEVAATLLSLALGAFLGERFGLRPTLWVAALGVLLAPLWLLRSPVSGLQRLPEQA</sequence>
<feature type="domain" description="Major facilitator superfamily (MFS) profile" evidence="7">
    <location>
        <begin position="241"/>
        <end position="431"/>
    </location>
</feature>
<dbReference type="Pfam" id="PF07690">
    <property type="entry name" value="MFS_1"/>
    <property type="match status" value="2"/>
</dbReference>
<evidence type="ECO:0000256" key="1">
    <source>
        <dbReference type="ARBA" id="ARBA00004651"/>
    </source>
</evidence>
<evidence type="ECO:0000313" key="8">
    <source>
        <dbReference type="EMBL" id="CAA9581065.1"/>
    </source>
</evidence>
<organism evidence="8">
    <name type="scientific">uncultured Thermomicrobiales bacterium</name>
    <dbReference type="NCBI Taxonomy" id="1645740"/>
    <lineage>
        <taxon>Bacteria</taxon>
        <taxon>Pseudomonadati</taxon>
        <taxon>Thermomicrobiota</taxon>
        <taxon>Thermomicrobia</taxon>
        <taxon>Thermomicrobiales</taxon>
        <taxon>environmental samples</taxon>
    </lineage>
</organism>
<feature type="transmembrane region" description="Helical" evidence="6">
    <location>
        <begin position="115"/>
        <end position="134"/>
    </location>
</feature>
<dbReference type="AlphaFoldDB" id="A0A6J4VLX3"/>
<feature type="transmembrane region" description="Helical" evidence="6">
    <location>
        <begin position="54"/>
        <end position="72"/>
    </location>
</feature>
<dbReference type="InterPro" id="IPR011701">
    <property type="entry name" value="MFS"/>
</dbReference>
<feature type="transmembrane region" description="Helical" evidence="6">
    <location>
        <begin position="278"/>
        <end position="295"/>
    </location>
</feature>
<dbReference type="InterPro" id="IPR036259">
    <property type="entry name" value="MFS_trans_sf"/>
</dbReference>
<accession>A0A6J4VLX3</accession>
<keyword evidence="5 6" id="KW-0472">Membrane</keyword>
<keyword evidence="3 6" id="KW-0812">Transmembrane</keyword>
<dbReference type="EMBL" id="CADCWM010000801">
    <property type="protein sequence ID" value="CAA9581065.1"/>
    <property type="molecule type" value="Genomic_DNA"/>
</dbReference>
<feature type="transmembrane region" description="Helical" evidence="6">
    <location>
        <begin position="27"/>
        <end position="47"/>
    </location>
</feature>
<dbReference type="Gene3D" id="1.20.1250.20">
    <property type="entry name" value="MFS general substrate transporter like domains"/>
    <property type="match status" value="1"/>
</dbReference>
<name>A0A6J4VLX3_9BACT</name>